<dbReference type="AlphaFoldDB" id="A0A7W7MJC6"/>
<dbReference type="GO" id="GO:0015421">
    <property type="term" value="F:ABC-type oligopeptide transporter activity"/>
    <property type="evidence" value="ECO:0007669"/>
    <property type="project" value="TreeGrafter"/>
</dbReference>
<proteinExistence type="predicted"/>
<dbReference type="InterPro" id="IPR039421">
    <property type="entry name" value="Type_1_exporter"/>
</dbReference>
<dbReference type="EMBL" id="BOMP01000124">
    <property type="protein sequence ID" value="GIE44354.1"/>
    <property type="molecule type" value="Genomic_DNA"/>
</dbReference>
<sequence>MVRSPAHIVGSGVDLPRSHLWITYVLSGHDQLRRSGLPGLAGCTGLVIAHRLTQAAACDRIVVMEHGRITENGTHSDLIAAGGVYARLWSAWEAGQGAAVRTLPVERAACGGGSLHMIDPR</sequence>
<comment type="caution">
    <text evidence="2">The sequence shown here is derived from an EMBL/GenBank/DDBJ whole genome shotgun (WGS) entry which is preliminary data.</text>
</comment>
<accession>A0A7W7MJC6</accession>
<dbReference type="EMBL" id="JACHNC010000001">
    <property type="protein sequence ID" value="MBB4751920.1"/>
    <property type="molecule type" value="Genomic_DNA"/>
</dbReference>
<name>A0A7W7MJC6_9ACTN</name>
<evidence type="ECO:0000313" key="2">
    <source>
        <dbReference type="EMBL" id="MBB4751920.1"/>
    </source>
</evidence>
<keyword evidence="4" id="KW-1185">Reference proteome</keyword>
<dbReference type="Gene3D" id="3.40.50.300">
    <property type="entry name" value="P-loop containing nucleotide triphosphate hydrolases"/>
    <property type="match status" value="1"/>
</dbReference>
<reference evidence="2 3" key="1">
    <citation type="submission" date="2020-08" db="EMBL/GenBank/DDBJ databases">
        <title>Sequencing the genomes of 1000 actinobacteria strains.</title>
        <authorList>
            <person name="Klenk H.-P."/>
        </authorList>
    </citation>
    <scope>NUCLEOTIDE SEQUENCE [LARGE SCALE GENOMIC DNA]</scope>
    <source>
        <strain evidence="2 3">DSM 43150</strain>
    </source>
</reference>
<dbReference type="PANTHER" id="PTHR43394">
    <property type="entry name" value="ATP-DEPENDENT PERMEASE MDL1, MITOCHONDRIAL"/>
    <property type="match status" value="1"/>
</dbReference>
<evidence type="ECO:0000313" key="3">
    <source>
        <dbReference type="Proteomes" id="UP000590511"/>
    </source>
</evidence>
<protein>
    <recommendedName>
        <fullName evidence="5">ABC transporter</fullName>
    </recommendedName>
</protein>
<dbReference type="Proteomes" id="UP000631312">
    <property type="component" value="Unassembled WGS sequence"/>
</dbReference>
<dbReference type="SUPFAM" id="SSF52540">
    <property type="entry name" value="P-loop containing nucleoside triphosphate hydrolases"/>
    <property type="match status" value="1"/>
</dbReference>
<organism evidence="2 3">
    <name type="scientific">Actinoplanes lobatus</name>
    <dbReference type="NCBI Taxonomy" id="113568"/>
    <lineage>
        <taxon>Bacteria</taxon>
        <taxon>Bacillati</taxon>
        <taxon>Actinomycetota</taxon>
        <taxon>Actinomycetes</taxon>
        <taxon>Micromonosporales</taxon>
        <taxon>Micromonosporaceae</taxon>
        <taxon>Actinoplanes</taxon>
    </lineage>
</organism>
<dbReference type="InterPro" id="IPR027417">
    <property type="entry name" value="P-loop_NTPase"/>
</dbReference>
<dbReference type="Proteomes" id="UP000590511">
    <property type="component" value="Unassembled WGS sequence"/>
</dbReference>
<evidence type="ECO:0008006" key="5">
    <source>
        <dbReference type="Google" id="ProtNLM"/>
    </source>
</evidence>
<evidence type="ECO:0000313" key="4">
    <source>
        <dbReference type="Proteomes" id="UP000631312"/>
    </source>
</evidence>
<dbReference type="PANTHER" id="PTHR43394:SF1">
    <property type="entry name" value="ATP-BINDING CASSETTE SUB-FAMILY B MEMBER 10, MITOCHONDRIAL"/>
    <property type="match status" value="1"/>
</dbReference>
<reference evidence="1 4" key="2">
    <citation type="submission" date="2021-01" db="EMBL/GenBank/DDBJ databases">
        <title>Whole genome shotgun sequence of Actinoplanes lobatus NBRC 12513.</title>
        <authorList>
            <person name="Komaki H."/>
            <person name="Tamura T."/>
        </authorList>
    </citation>
    <scope>NUCLEOTIDE SEQUENCE [LARGE SCALE GENOMIC DNA]</scope>
    <source>
        <strain evidence="1 4">NBRC 12513</strain>
    </source>
</reference>
<gene>
    <name evidence="1" type="ORF">Alo02nite_72520</name>
    <name evidence="2" type="ORF">BJ964_006081</name>
</gene>
<evidence type="ECO:0000313" key="1">
    <source>
        <dbReference type="EMBL" id="GIE44354.1"/>
    </source>
</evidence>